<keyword evidence="2" id="KW-0479">Metal-binding</keyword>
<dbReference type="InterPro" id="IPR006913">
    <property type="entry name" value="CENP-V/GFA"/>
</dbReference>
<sequence>MDDTVAISMCHCDSCRHATGEICVSYHPIEAPVLSDLNNTSTYTSSDGWTRHFCATCGCHILRRRESDGSPEYEVATGILIGSSSDKPGLTVVFKRHVEVSDTKDGGSSVWISEVDGNKIDLDPEPQSVDHAVKRHPTETRTPKDALPASCDCGTVSFHITRPDATSLLPRSNFPDLTHAYCSTPASTLSNPSNVKWWLCPGEKYRAGTCTCRSCRLISGFEIQTWAFVPRSNIHFHAPSPGSVDGTTTVPLDFQTLPAGILTSYASSPDVQREFCGGCGATVFWHDKWRPDLIDVSVGLLRAEDGARAEAWLDWWTERVSFSDDAETGRVESQARWARGLVSGLEKGLELWTQEG</sequence>
<comment type="similarity">
    <text evidence="1">Belongs to the Gfa family.</text>
</comment>
<feature type="domain" description="CENP-V/GFA" evidence="5">
    <location>
        <begin position="1"/>
        <end position="102"/>
    </location>
</feature>
<dbReference type="Proteomes" id="UP001187682">
    <property type="component" value="Unassembled WGS sequence"/>
</dbReference>
<dbReference type="SUPFAM" id="SSF51316">
    <property type="entry name" value="Mss4-like"/>
    <property type="match status" value="2"/>
</dbReference>
<dbReference type="PROSITE" id="PS51891">
    <property type="entry name" value="CENP_V_GFA"/>
    <property type="match status" value="1"/>
</dbReference>
<accession>A0AAE8N6G1</accession>
<name>A0AAE8N6G1_9PEZI</name>
<dbReference type="PANTHER" id="PTHR33337">
    <property type="entry name" value="GFA DOMAIN-CONTAINING PROTEIN"/>
    <property type="match status" value="1"/>
</dbReference>
<evidence type="ECO:0000313" key="7">
    <source>
        <dbReference type="Proteomes" id="UP001187682"/>
    </source>
</evidence>
<gene>
    <name evidence="6" type="ORF">DNG_08963</name>
</gene>
<comment type="caution">
    <text evidence="6">The sequence shown here is derived from an EMBL/GenBank/DDBJ whole genome shotgun (WGS) entry which is preliminary data.</text>
</comment>
<keyword evidence="4" id="KW-0456">Lyase</keyword>
<dbReference type="Gene3D" id="3.90.1590.10">
    <property type="entry name" value="glutathione-dependent formaldehyde- activating enzyme (gfa)"/>
    <property type="match status" value="2"/>
</dbReference>
<dbReference type="GO" id="GO:0016846">
    <property type="term" value="F:carbon-sulfur lyase activity"/>
    <property type="evidence" value="ECO:0007669"/>
    <property type="project" value="InterPro"/>
</dbReference>
<protein>
    <submittedName>
        <fullName evidence="6">Related to DUF636 domain protein</fullName>
    </submittedName>
</protein>
<proteinExistence type="inferred from homology"/>
<evidence type="ECO:0000256" key="2">
    <source>
        <dbReference type="ARBA" id="ARBA00022723"/>
    </source>
</evidence>
<reference evidence="6" key="1">
    <citation type="submission" date="2018-03" db="EMBL/GenBank/DDBJ databases">
        <authorList>
            <person name="Guldener U."/>
        </authorList>
    </citation>
    <scope>NUCLEOTIDE SEQUENCE</scope>
</reference>
<keyword evidence="7" id="KW-1185">Reference proteome</keyword>
<dbReference type="Pfam" id="PF04828">
    <property type="entry name" value="GFA"/>
    <property type="match status" value="2"/>
</dbReference>
<evidence type="ECO:0000256" key="1">
    <source>
        <dbReference type="ARBA" id="ARBA00005495"/>
    </source>
</evidence>
<dbReference type="AlphaFoldDB" id="A0AAE8N6G1"/>
<evidence type="ECO:0000256" key="4">
    <source>
        <dbReference type="ARBA" id="ARBA00023239"/>
    </source>
</evidence>
<dbReference type="InterPro" id="IPR011057">
    <property type="entry name" value="Mss4-like_sf"/>
</dbReference>
<dbReference type="GO" id="GO:0046872">
    <property type="term" value="F:metal ion binding"/>
    <property type="evidence" value="ECO:0007669"/>
    <property type="project" value="UniProtKB-KW"/>
</dbReference>
<keyword evidence="3" id="KW-0862">Zinc</keyword>
<dbReference type="EMBL" id="ONZQ02000015">
    <property type="protein sequence ID" value="SPO06274.1"/>
    <property type="molecule type" value="Genomic_DNA"/>
</dbReference>
<evidence type="ECO:0000259" key="5">
    <source>
        <dbReference type="PROSITE" id="PS51891"/>
    </source>
</evidence>
<evidence type="ECO:0000256" key="3">
    <source>
        <dbReference type="ARBA" id="ARBA00022833"/>
    </source>
</evidence>
<evidence type="ECO:0000313" key="6">
    <source>
        <dbReference type="EMBL" id="SPO06274.1"/>
    </source>
</evidence>
<dbReference type="PANTHER" id="PTHR33337:SF32">
    <property type="entry name" value="DUF636 DOMAIN PROTEIN (AFU_ORTHOLOGUE AFUA_7G04120)"/>
    <property type="match status" value="1"/>
</dbReference>
<organism evidence="6 7">
    <name type="scientific">Cephalotrichum gorgonifer</name>
    <dbReference type="NCBI Taxonomy" id="2041049"/>
    <lineage>
        <taxon>Eukaryota</taxon>
        <taxon>Fungi</taxon>
        <taxon>Dikarya</taxon>
        <taxon>Ascomycota</taxon>
        <taxon>Pezizomycotina</taxon>
        <taxon>Sordariomycetes</taxon>
        <taxon>Hypocreomycetidae</taxon>
        <taxon>Microascales</taxon>
        <taxon>Microascaceae</taxon>
        <taxon>Cephalotrichum</taxon>
    </lineage>
</organism>